<dbReference type="CDD" id="cd06261">
    <property type="entry name" value="TM_PBP2"/>
    <property type="match status" value="1"/>
</dbReference>
<reference evidence="8 9" key="2">
    <citation type="journal article" date="2016" name="Genome Announc.">
        <title>Complete Genome Sequences of Two Interactive Moderate Thermophiles, Paenibacillus napthalenovorans 32O-Y and Paenibacillus sp. 32O-W.</title>
        <authorList>
            <person name="Butler R.R.III."/>
            <person name="Wang J."/>
            <person name="Stark B.C."/>
            <person name="Pombert J.F."/>
        </authorList>
    </citation>
    <scope>NUCLEOTIDE SEQUENCE [LARGE SCALE GENOMIC DNA]</scope>
    <source>
        <strain evidence="8 9">32O-Y</strain>
    </source>
</reference>
<feature type="transmembrane region" description="Helical" evidence="7">
    <location>
        <begin position="238"/>
        <end position="259"/>
    </location>
</feature>
<dbReference type="Gene3D" id="1.10.3720.10">
    <property type="entry name" value="MetI-like"/>
    <property type="match status" value="1"/>
</dbReference>
<dbReference type="Proteomes" id="UP000061660">
    <property type="component" value="Chromosome"/>
</dbReference>
<accession>A0A0U2UQC0</accession>
<comment type="subcellular location">
    <subcellularLocation>
        <location evidence="1 7">Cell membrane</location>
        <topology evidence="1 7">Multi-pass membrane protein</topology>
    </subcellularLocation>
</comment>
<dbReference type="PROSITE" id="PS50928">
    <property type="entry name" value="ABC_TM1"/>
    <property type="match status" value="1"/>
</dbReference>
<evidence type="ECO:0000256" key="3">
    <source>
        <dbReference type="ARBA" id="ARBA00022475"/>
    </source>
</evidence>
<dbReference type="STRING" id="162209.IJ22_49660"/>
<organism evidence="8 9">
    <name type="scientific">Paenibacillus naphthalenovorans</name>
    <dbReference type="NCBI Taxonomy" id="162209"/>
    <lineage>
        <taxon>Bacteria</taxon>
        <taxon>Bacillati</taxon>
        <taxon>Bacillota</taxon>
        <taxon>Bacilli</taxon>
        <taxon>Bacillales</taxon>
        <taxon>Paenibacillaceae</taxon>
        <taxon>Paenibacillus</taxon>
    </lineage>
</organism>
<name>A0A0U2UQC0_9BACL</name>
<feature type="transmembrane region" description="Helical" evidence="7">
    <location>
        <begin position="69"/>
        <end position="93"/>
    </location>
</feature>
<dbReference type="AlphaFoldDB" id="A0A0U2UQC0"/>
<keyword evidence="3" id="KW-1003">Cell membrane</keyword>
<protein>
    <submittedName>
        <fullName evidence="8">Sugar ABC transporter permease</fullName>
    </submittedName>
</protein>
<evidence type="ECO:0000313" key="8">
    <source>
        <dbReference type="EMBL" id="ALS25228.1"/>
    </source>
</evidence>
<keyword evidence="6 7" id="KW-0472">Membrane</keyword>
<keyword evidence="4 7" id="KW-0812">Transmembrane</keyword>
<feature type="transmembrane region" description="Helical" evidence="7">
    <location>
        <begin position="9"/>
        <end position="31"/>
    </location>
</feature>
<gene>
    <name evidence="8" type="ORF">IJ22_49660</name>
</gene>
<keyword evidence="5 7" id="KW-1133">Transmembrane helix</keyword>
<keyword evidence="9" id="KW-1185">Reference proteome</keyword>
<feature type="transmembrane region" description="Helical" evidence="7">
    <location>
        <begin position="105"/>
        <end position="126"/>
    </location>
</feature>
<evidence type="ECO:0000256" key="6">
    <source>
        <dbReference type="ARBA" id="ARBA00023136"/>
    </source>
</evidence>
<keyword evidence="2 7" id="KW-0813">Transport</keyword>
<dbReference type="RefSeq" id="WP_062410640.1">
    <property type="nucleotide sequence ID" value="NZ_BJCS01000009.1"/>
</dbReference>
<evidence type="ECO:0000256" key="5">
    <source>
        <dbReference type="ARBA" id="ARBA00022989"/>
    </source>
</evidence>
<dbReference type="SUPFAM" id="SSF161098">
    <property type="entry name" value="MetI-like"/>
    <property type="match status" value="1"/>
</dbReference>
<evidence type="ECO:0000313" key="9">
    <source>
        <dbReference type="Proteomes" id="UP000061660"/>
    </source>
</evidence>
<evidence type="ECO:0000256" key="1">
    <source>
        <dbReference type="ARBA" id="ARBA00004651"/>
    </source>
</evidence>
<feature type="transmembrane region" description="Helical" evidence="7">
    <location>
        <begin position="138"/>
        <end position="159"/>
    </location>
</feature>
<evidence type="ECO:0000256" key="4">
    <source>
        <dbReference type="ARBA" id="ARBA00022692"/>
    </source>
</evidence>
<dbReference type="GO" id="GO:0055085">
    <property type="term" value="P:transmembrane transport"/>
    <property type="evidence" value="ECO:0007669"/>
    <property type="project" value="InterPro"/>
</dbReference>
<reference evidence="9" key="1">
    <citation type="submission" date="2015-12" db="EMBL/GenBank/DDBJ databases">
        <title>Complete genome sequences of two moderately thermophilic Paenibacillus species.</title>
        <authorList>
            <person name="Butler R.III."/>
            <person name="Wang J."/>
            <person name="Stark B.C."/>
            <person name="Pombert J.-F."/>
        </authorList>
    </citation>
    <scope>NUCLEOTIDE SEQUENCE [LARGE SCALE GENOMIC DNA]</scope>
    <source>
        <strain evidence="9">32O-Y</strain>
    </source>
</reference>
<evidence type="ECO:0000256" key="2">
    <source>
        <dbReference type="ARBA" id="ARBA00022448"/>
    </source>
</evidence>
<dbReference type="KEGG" id="pnp:IJ22_49660"/>
<dbReference type="GO" id="GO:0005886">
    <property type="term" value="C:plasma membrane"/>
    <property type="evidence" value="ECO:0007669"/>
    <property type="project" value="UniProtKB-SubCell"/>
</dbReference>
<sequence length="274" mass="30976">MEIKSSAKWIVYVLLLVLSLLWIFPVIWILLSSLKTTTDLYSFPPKFLPEPVTFEHFINAFEKGNFGVYFLNSAIVTVSSTLLLLLINSMAGFALAKYRFKGDTVLLVGFISTLMIPLEVIMIPIFKVISYLGLYNNLLSIIIPPAATPTGVFLMRQYLLTVPDELLEAARMDGASEWKIYWSIILPIAKPILAVLAIFSFMWRWDDFLWPLIGISDPSLYTIQLALSNFIGEFNVDWGSLLAMSVITMIPVLVVFIMFQRYFVKGMVTSGMKG</sequence>
<dbReference type="PANTHER" id="PTHR43744:SF8">
    <property type="entry name" value="SN-GLYCEROL-3-PHOSPHATE TRANSPORT SYSTEM PERMEASE PROTEIN UGPE"/>
    <property type="match status" value="1"/>
</dbReference>
<dbReference type="OrthoDB" id="9771544at2"/>
<comment type="similarity">
    <text evidence="7">Belongs to the binding-protein-dependent transport system permease family.</text>
</comment>
<dbReference type="PANTHER" id="PTHR43744">
    <property type="entry name" value="ABC TRANSPORTER PERMEASE PROTEIN MG189-RELATED-RELATED"/>
    <property type="match status" value="1"/>
</dbReference>
<dbReference type="InterPro" id="IPR035906">
    <property type="entry name" value="MetI-like_sf"/>
</dbReference>
<dbReference type="EMBL" id="CP013652">
    <property type="protein sequence ID" value="ALS25228.1"/>
    <property type="molecule type" value="Genomic_DNA"/>
</dbReference>
<evidence type="ECO:0000256" key="7">
    <source>
        <dbReference type="RuleBase" id="RU363032"/>
    </source>
</evidence>
<dbReference type="InterPro" id="IPR000515">
    <property type="entry name" value="MetI-like"/>
</dbReference>
<proteinExistence type="inferred from homology"/>
<dbReference type="PATRIC" id="fig|162209.4.peg.5248"/>
<feature type="transmembrane region" description="Helical" evidence="7">
    <location>
        <begin position="180"/>
        <end position="203"/>
    </location>
</feature>
<dbReference type="Pfam" id="PF00528">
    <property type="entry name" value="BPD_transp_1"/>
    <property type="match status" value="1"/>
</dbReference>